<dbReference type="Gene3D" id="3.10.28.20">
    <property type="entry name" value="Acetamidase/Formamidase-like domains"/>
    <property type="match status" value="1"/>
</dbReference>
<dbReference type="SUPFAM" id="SSF141130">
    <property type="entry name" value="Acetamidase/Formamidase-like"/>
    <property type="match status" value="1"/>
</dbReference>
<dbReference type="Gene3D" id="2.60.120.580">
    <property type="entry name" value="Acetamidase/Formamidase-like domains"/>
    <property type="match status" value="1"/>
</dbReference>
<gene>
    <name evidence="1" type="ORF">JEODO184_00399</name>
</gene>
<accession>A0A6V7R347</accession>
<dbReference type="Proteomes" id="UP000589351">
    <property type="component" value="Unassembled WGS sequence"/>
</dbReference>
<dbReference type="RefSeq" id="WP_185124943.1">
    <property type="nucleotide sequence ID" value="NZ_CAJEWD010000003.1"/>
</dbReference>
<dbReference type="EMBL" id="CAJEWD010000003">
    <property type="protein sequence ID" value="CAD2071771.1"/>
    <property type="molecule type" value="Genomic_DNA"/>
</dbReference>
<evidence type="ECO:0000313" key="1">
    <source>
        <dbReference type="EMBL" id="CAD2071771.1"/>
    </source>
</evidence>
<dbReference type="GO" id="GO:0016811">
    <property type="term" value="F:hydrolase activity, acting on carbon-nitrogen (but not peptide) bonds, in linear amides"/>
    <property type="evidence" value="ECO:0007669"/>
    <property type="project" value="InterPro"/>
</dbReference>
<keyword evidence="2" id="KW-1185">Reference proteome</keyword>
<proteinExistence type="predicted"/>
<comment type="caution">
    <text evidence="1">The sequence shown here is derived from an EMBL/GenBank/DDBJ whole genome shotgun (WGS) entry which is preliminary data.</text>
</comment>
<dbReference type="PANTHER" id="PTHR31891:SF1">
    <property type="entry name" value="FORMAMIDASE C869.04-RELATED"/>
    <property type="match status" value="1"/>
</dbReference>
<dbReference type="AlphaFoldDB" id="A0A6V7R347"/>
<reference evidence="1 2" key="1">
    <citation type="submission" date="2020-07" db="EMBL/GenBank/DDBJ databases">
        <authorList>
            <person name="Criscuolo A."/>
        </authorList>
    </citation>
    <scope>NUCLEOTIDE SEQUENCE [LARGE SCALE GENOMIC DNA]</scope>
    <source>
        <strain evidence="1">CIP111649</strain>
    </source>
</reference>
<name>A0A6V7R347_9STAP</name>
<dbReference type="PANTHER" id="PTHR31891">
    <property type="entry name" value="FORMAMIDASE C869.04-RELATED"/>
    <property type="match status" value="1"/>
</dbReference>
<sequence length="294" mass="31576">MKKLSKDHTINHFSPDLKSVMTVDLNEQFMVETHDCYGGQVKDEDTLRGNIDRSILNLATGPIFINGLKKGDVVKLNIDNIELGSYGIMMTDHGLGVLGNTIQTASTKLLPVQDGRVKFTENLSMPVKPMIGVIGLATAQDKIHTASPGSHGGNMDTTDIKPGNALYLPVFQDGGLLAMGDLHATMGDGELDGTGVEIDGLVTLTASKIEGLSLTNPIVESSDAFFFIASAKTLDEAIELASQNTVDYLEAALDVSYDIAYRLLSACCDIRISQVVNPLVTVRVKVPKTLLEQL</sequence>
<organism evidence="1 2">
    <name type="scientific">Jeotgalicoccus meleagridis</name>
    <dbReference type="NCBI Taxonomy" id="2759181"/>
    <lineage>
        <taxon>Bacteria</taxon>
        <taxon>Bacillati</taxon>
        <taxon>Bacillota</taxon>
        <taxon>Bacilli</taxon>
        <taxon>Bacillales</taxon>
        <taxon>Staphylococcaceae</taxon>
        <taxon>Jeotgalicoccus</taxon>
    </lineage>
</organism>
<dbReference type="Gene3D" id="2.40.10.120">
    <property type="match status" value="1"/>
</dbReference>
<dbReference type="Pfam" id="PF03069">
    <property type="entry name" value="FmdA_AmdA"/>
    <property type="match status" value="1"/>
</dbReference>
<protein>
    <submittedName>
        <fullName evidence="1">Acetamidase/Formamidase family protein</fullName>
    </submittedName>
</protein>
<dbReference type="InterPro" id="IPR004304">
    <property type="entry name" value="FmdA_AmdA"/>
</dbReference>
<evidence type="ECO:0000313" key="2">
    <source>
        <dbReference type="Proteomes" id="UP000589351"/>
    </source>
</evidence>